<comment type="caution">
    <text evidence="1">The sequence shown here is derived from an EMBL/GenBank/DDBJ whole genome shotgun (WGS) entry which is preliminary data.</text>
</comment>
<name>A0AAV4DGG0_9GAST</name>
<evidence type="ECO:0000313" key="2">
    <source>
        <dbReference type="Proteomes" id="UP000735302"/>
    </source>
</evidence>
<proteinExistence type="predicted"/>
<reference evidence="1 2" key="1">
    <citation type="journal article" date="2021" name="Elife">
        <title>Chloroplast acquisition without the gene transfer in kleptoplastic sea slugs, Plakobranchus ocellatus.</title>
        <authorList>
            <person name="Maeda T."/>
            <person name="Takahashi S."/>
            <person name="Yoshida T."/>
            <person name="Shimamura S."/>
            <person name="Takaki Y."/>
            <person name="Nagai Y."/>
            <person name="Toyoda A."/>
            <person name="Suzuki Y."/>
            <person name="Arimoto A."/>
            <person name="Ishii H."/>
            <person name="Satoh N."/>
            <person name="Nishiyama T."/>
            <person name="Hasebe M."/>
            <person name="Maruyama T."/>
            <person name="Minagawa J."/>
            <person name="Obokata J."/>
            <person name="Shigenobu S."/>
        </authorList>
    </citation>
    <scope>NUCLEOTIDE SEQUENCE [LARGE SCALE GENOMIC DNA]</scope>
</reference>
<dbReference type="EMBL" id="BLXT01007882">
    <property type="protein sequence ID" value="GFO43398.1"/>
    <property type="molecule type" value="Genomic_DNA"/>
</dbReference>
<protein>
    <submittedName>
        <fullName evidence="1">Uncharacterized protein</fullName>
    </submittedName>
</protein>
<dbReference type="Proteomes" id="UP000735302">
    <property type="component" value="Unassembled WGS sequence"/>
</dbReference>
<gene>
    <name evidence="1" type="ORF">PoB_006990300</name>
</gene>
<keyword evidence="2" id="KW-1185">Reference proteome</keyword>
<evidence type="ECO:0000313" key="1">
    <source>
        <dbReference type="EMBL" id="GFO43398.1"/>
    </source>
</evidence>
<dbReference type="AlphaFoldDB" id="A0AAV4DGG0"/>
<sequence length="108" mass="11955">MPINCFLCRILARCATLLSPSHWLHSITALSYLISEKPYGLQVLEVIDDGRQLFISCLRPKASSSKQAGEVWVFLDTPDESLVTPGTDTVTRLSDPVVDPIKGTYTFV</sequence>
<organism evidence="1 2">
    <name type="scientific">Plakobranchus ocellatus</name>
    <dbReference type="NCBI Taxonomy" id="259542"/>
    <lineage>
        <taxon>Eukaryota</taxon>
        <taxon>Metazoa</taxon>
        <taxon>Spiralia</taxon>
        <taxon>Lophotrochozoa</taxon>
        <taxon>Mollusca</taxon>
        <taxon>Gastropoda</taxon>
        <taxon>Heterobranchia</taxon>
        <taxon>Euthyneura</taxon>
        <taxon>Panpulmonata</taxon>
        <taxon>Sacoglossa</taxon>
        <taxon>Placobranchoidea</taxon>
        <taxon>Plakobranchidae</taxon>
        <taxon>Plakobranchus</taxon>
    </lineage>
</organism>
<accession>A0AAV4DGG0</accession>